<dbReference type="PANTHER" id="PTHR14150">
    <property type="entry name" value="U3 SMALL NUCLEOLAR RNA-ASSOCIATED PROTEIN 14"/>
    <property type="match status" value="1"/>
</dbReference>
<evidence type="ECO:0000256" key="3">
    <source>
        <dbReference type="ARBA" id="ARBA00022553"/>
    </source>
</evidence>
<evidence type="ECO:0000313" key="8">
    <source>
        <dbReference type="Proteomes" id="UP000283509"/>
    </source>
</evidence>
<feature type="region of interest" description="Disordered" evidence="6">
    <location>
        <begin position="276"/>
        <end position="307"/>
    </location>
</feature>
<keyword evidence="3" id="KW-0597">Phosphoprotein</keyword>
<comment type="similarity">
    <text evidence="2">Belongs to the UTP14 family.</text>
</comment>
<keyword evidence="5" id="KW-0175">Coiled coil</keyword>
<feature type="compositionally biased region" description="Basic and acidic residues" evidence="6">
    <location>
        <begin position="29"/>
        <end position="41"/>
    </location>
</feature>
<name>A0A3R7MI47_PENVA</name>
<keyword evidence="4" id="KW-0539">Nucleus</keyword>
<dbReference type="AlphaFoldDB" id="A0A3R7MI47"/>
<protein>
    <submittedName>
        <fullName evidence="7">U3 small nucleolar RNA-associated protein 14-like A</fullName>
    </submittedName>
</protein>
<dbReference type="InterPro" id="IPR006709">
    <property type="entry name" value="SSU_processome_Utp14"/>
</dbReference>
<evidence type="ECO:0000256" key="5">
    <source>
        <dbReference type="SAM" id="Coils"/>
    </source>
</evidence>
<dbReference type="OrthoDB" id="277439at2759"/>
<feature type="compositionally biased region" description="Basic residues" evidence="6">
    <location>
        <begin position="283"/>
        <end position="303"/>
    </location>
</feature>
<organism evidence="7 8">
    <name type="scientific">Penaeus vannamei</name>
    <name type="common">Whiteleg shrimp</name>
    <name type="synonym">Litopenaeus vannamei</name>
    <dbReference type="NCBI Taxonomy" id="6689"/>
    <lineage>
        <taxon>Eukaryota</taxon>
        <taxon>Metazoa</taxon>
        <taxon>Ecdysozoa</taxon>
        <taxon>Arthropoda</taxon>
        <taxon>Crustacea</taxon>
        <taxon>Multicrustacea</taxon>
        <taxon>Malacostraca</taxon>
        <taxon>Eumalacostraca</taxon>
        <taxon>Eucarida</taxon>
        <taxon>Decapoda</taxon>
        <taxon>Dendrobranchiata</taxon>
        <taxon>Penaeoidea</taxon>
        <taxon>Penaeidae</taxon>
        <taxon>Penaeus</taxon>
    </lineage>
</organism>
<dbReference type="GO" id="GO:0032040">
    <property type="term" value="C:small-subunit processome"/>
    <property type="evidence" value="ECO:0007669"/>
    <property type="project" value="InterPro"/>
</dbReference>
<gene>
    <name evidence="7" type="ORF">C7M84_004188</name>
</gene>
<reference evidence="7 8" key="1">
    <citation type="submission" date="2018-04" db="EMBL/GenBank/DDBJ databases">
        <authorList>
            <person name="Zhang X."/>
            <person name="Yuan J."/>
            <person name="Li F."/>
            <person name="Xiang J."/>
        </authorList>
    </citation>
    <scope>NUCLEOTIDE SEQUENCE [LARGE SCALE GENOMIC DNA]</scope>
    <source>
        <tissue evidence="7">Muscle</tissue>
    </source>
</reference>
<feature type="coiled-coil region" evidence="5">
    <location>
        <begin position="445"/>
        <end position="476"/>
    </location>
</feature>
<keyword evidence="8" id="KW-1185">Reference proteome</keyword>
<evidence type="ECO:0000313" key="7">
    <source>
        <dbReference type="EMBL" id="ROT77159.1"/>
    </source>
</evidence>
<dbReference type="GO" id="GO:0006364">
    <property type="term" value="P:rRNA processing"/>
    <property type="evidence" value="ECO:0007669"/>
    <property type="project" value="InterPro"/>
</dbReference>
<dbReference type="EMBL" id="QCYY01001562">
    <property type="protein sequence ID" value="ROT77159.1"/>
    <property type="molecule type" value="Genomic_DNA"/>
</dbReference>
<dbReference type="Pfam" id="PF04615">
    <property type="entry name" value="Utp14"/>
    <property type="match status" value="1"/>
</dbReference>
<feature type="region of interest" description="Disordered" evidence="6">
    <location>
        <begin position="1"/>
        <end position="102"/>
    </location>
</feature>
<evidence type="ECO:0000256" key="4">
    <source>
        <dbReference type="ARBA" id="ARBA00023242"/>
    </source>
</evidence>
<dbReference type="Proteomes" id="UP000283509">
    <property type="component" value="Unassembled WGS sequence"/>
</dbReference>
<evidence type="ECO:0000256" key="6">
    <source>
        <dbReference type="SAM" id="MobiDB-lite"/>
    </source>
</evidence>
<evidence type="ECO:0000256" key="1">
    <source>
        <dbReference type="ARBA" id="ARBA00004604"/>
    </source>
</evidence>
<feature type="compositionally biased region" description="Acidic residues" evidence="6">
    <location>
        <begin position="85"/>
        <end position="98"/>
    </location>
</feature>
<dbReference type="PANTHER" id="PTHR14150:SF12">
    <property type="entry name" value="U3 SMALL NUCLEOLAR RNA-ASSOCIATED PROTEIN 14 HOMOLOG A"/>
    <property type="match status" value="1"/>
</dbReference>
<comment type="caution">
    <text evidence="7">The sequence shown here is derived from an EMBL/GenBank/DDBJ whole genome shotgun (WGS) entry which is preliminary data.</text>
</comment>
<sequence>MKKLKTKIGPCAAEEDRETSIKGMQDGDEQAHARLTRDKNKISKKKSSARNKKPYARLLSDVSEVSKNMHAAEEDEIFISRPKGEDEDNSDEEGDEGDEKAHARLLNDMSKISKKKKQAAKREVRTTIGTVTEEIKAEDLMNRIGSSLLSQTNKKIKATQKPLEKHVARRVKRAAGFEDVEMEVSKWAKVVELRRQADTLSFPLMKKNTGLSTVDKVEPPKLKTDLEHEVYSLLEGAKLVKKEETAREKAIKHAMSLEEVKERMRALWREKEMKHRYEEKARRQNQSKSKKHHRILRREKLRKQKTELQELHKKNPDAALEKLQEMELLRIQERMSQRHRSSKWAKFQGLRATRDKEAMAALQENARMHRELKMKINKKEASDSEYDSGSEQQKEEAIAAGTYDPMNPWTSSLAKRSQASQDMLSMEEGDTSFTKFKKFWDEVNRRKIEEIKAQAIAEAREQKRRMRRRKRRQRIQKWSVRKVKWIKMKPIRTQRMGKILIS</sequence>
<feature type="compositionally biased region" description="Basic residues" evidence="6">
    <location>
        <begin position="42"/>
        <end position="55"/>
    </location>
</feature>
<comment type="subcellular location">
    <subcellularLocation>
        <location evidence="1">Nucleus</location>
        <location evidence="1">Nucleolus</location>
    </subcellularLocation>
</comment>
<reference evidence="7 8" key="2">
    <citation type="submission" date="2019-01" db="EMBL/GenBank/DDBJ databases">
        <title>The decoding of complex shrimp genome reveals the adaptation for benthos swimmer, frequently molting mechanism and breeding impact on genome.</title>
        <authorList>
            <person name="Sun Y."/>
            <person name="Gao Y."/>
            <person name="Yu Y."/>
        </authorList>
    </citation>
    <scope>NUCLEOTIDE SEQUENCE [LARGE SCALE GENOMIC DNA]</scope>
    <source>
        <tissue evidence="7">Muscle</tissue>
    </source>
</reference>
<accession>A0A3R7MI47</accession>
<evidence type="ECO:0000256" key="2">
    <source>
        <dbReference type="ARBA" id="ARBA00007774"/>
    </source>
</evidence>
<proteinExistence type="inferred from homology"/>
<dbReference type="STRING" id="6689.A0A3R7MI47"/>